<dbReference type="SUPFAM" id="SSF47336">
    <property type="entry name" value="ACP-like"/>
    <property type="match status" value="1"/>
</dbReference>
<evidence type="ECO:0000313" key="2">
    <source>
        <dbReference type="EMBL" id="PRQ01258.1"/>
    </source>
</evidence>
<proteinExistence type="predicted"/>
<protein>
    <submittedName>
        <fullName evidence="2">Aminoacyl carrier protein 1</fullName>
    </submittedName>
</protein>
<dbReference type="Pfam" id="PF00550">
    <property type="entry name" value="PP-binding"/>
    <property type="match status" value="1"/>
</dbReference>
<reference evidence="2 3" key="1">
    <citation type="submission" date="2018-03" db="EMBL/GenBank/DDBJ databases">
        <title>Draft Genome Sequences of the Obligatory Marine Myxobacteria Enhygromyxa salina SWB007.</title>
        <authorList>
            <person name="Poehlein A."/>
            <person name="Moghaddam J.A."/>
            <person name="Harms H."/>
            <person name="Alanjari M."/>
            <person name="Koenig G.M."/>
            <person name="Daniel R."/>
            <person name="Schaeberle T.F."/>
        </authorList>
    </citation>
    <scope>NUCLEOTIDE SEQUENCE [LARGE SCALE GENOMIC DNA]</scope>
    <source>
        <strain evidence="2 3">SWB007</strain>
    </source>
</reference>
<dbReference type="AlphaFoldDB" id="A0A2S9Y813"/>
<dbReference type="EMBL" id="PVNL01000117">
    <property type="protein sequence ID" value="PRQ01258.1"/>
    <property type="molecule type" value="Genomic_DNA"/>
</dbReference>
<sequence>MDVKSVNQALKGFITDKLLHGDGAELTDHTPLLEWGIVDSLAMVSLLTFVQTSFGVTIPDDEVSPRNFQSIEALQNLIMRVARDRPEGADGGADQGA</sequence>
<comment type="caution">
    <text evidence="2">The sequence shown here is derived from an EMBL/GenBank/DDBJ whole genome shotgun (WGS) entry which is preliminary data.</text>
</comment>
<dbReference type="Proteomes" id="UP000238823">
    <property type="component" value="Unassembled WGS sequence"/>
</dbReference>
<organism evidence="2 3">
    <name type="scientific">Enhygromyxa salina</name>
    <dbReference type="NCBI Taxonomy" id="215803"/>
    <lineage>
        <taxon>Bacteria</taxon>
        <taxon>Pseudomonadati</taxon>
        <taxon>Myxococcota</taxon>
        <taxon>Polyangia</taxon>
        <taxon>Nannocystales</taxon>
        <taxon>Nannocystaceae</taxon>
        <taxon>Enhygromyxa</taxon>
    </lineage>
</organism>
<feature type="domain" description="Carrier" evidence="1">
    <location>
        <begin position="22"/>
        <end position="63"/>
    </location>
</feature>
<gene>
    <name evidence="2" type="ORF">ENSA7_58630</name>
</gene>
<evidence type="ECO:0000313" key="3">
    <source>
        <dbReference type="Proteomes" id="UP000238823"/>
    </source>
</evidence>
<name>A0A2S9Y813_9BACT</name>
<dbReference type="RefSeq" id="WP_106092716.1">
    <property type="nucleotide sequence ID" value="NZ_PVNL01000117.1"/>
</dbReference>
<evidence type="ECO:0000259" key="1">
    <source>
        <dbReference type="Pfam" id="PF00550"/>
    </source>
</evidence>
<dbReference type="InterPro" id="IPR009081">
    <property type="entry name" value="PP-bd_ACP"/>
</dbReference>
<dbReference type="InterPro" id="IPR036736">
    <property type="entry name" value="ACP-like_sf"/>
</dbReference>
<dbReference type="Gene3D" id="1.10.1200.10">
    <property type="entry name" value="ACP-like"/>
    <property type="match status" value="1"/>
</dbReference>
<dbReference type="OrthoDB" id="2625323at2"/>
<accession>A0A2S9Y813</accession>